<dbReference type="EMBL" id="OU895878">
    <property type="protein sequence ID" value="CAG9805359.1"/>
    <property type="molecule type" value="Genomic_DNA"/>
</dbReference>
<evidence type="ECO:0000256" key="1">
    <source>
        <dbReference type="SAM" id="Phobius"/>
    </source>
</evidence>
<dbReference type="PANTHER" id="PTHR47154">
    <property type="entry name" value="G-PROTEIN COUPLED RECEPTOR MTH-RELATED"/>
    <property type="match status" value="1"/>
</dbReference>
<reference evidence="2" key="2">
    <citation type="submission" date="2022-10" db="EMBL/GenBank/DDBJ databases">
        <authorList>
            <consortium name="ENA_rothamsted_submissions"/>
            <consortium name="culmorum"/>
            <person name="King R."/>
        </authorList>
    </citation>
    <scope>NUCLEOTIDE SEQUENCE</scope>
</reference>
<feature type="transmembrane region" description="Helical" evidence="1">
    <location>
        <begin position="253"/>
        <end position="275"/>
    </location>
</feature>
<feature type="transmembrane region" description="Helical" evidence="1">
    <location>
        <begin position="217"/>
        <end position="241"/>
    </location>
</feature>
<proteinExistence type="predicted"/>
<protein>
    <submittedName>
        <fullName evidence="2">Uncharacterized protein</fullName>
    </submittedName>
</protein>
<evidence type="ECO:0000313" key="2">
    <source>
        <dbReference type="EMBL" id="CAG9805359.1"/>
    </source>
</evidence>
<gene>
    <name evidence="2" type="ORF">CHIRRI_LOCUS8231</name>
</gene>
<dbReference type="PANTHER" id="PTHR47154:SF2">
    <property type="entry name" value="G-PROTEIN COUPLED RECEPTOR MTH-RELATED"/>
    <property type="match status" value="1"/>
</dbReference>
<evidence type="ECO:0000313" key="3">
    <source>
        <dbReference type="Proteomes" id="UP001153620"/>
    </source>
</evidence>
<name>A0A9N9RUU7_9DIPT</name>
<feature type="transmembrane region" description="Helical" evidence="1">
    <location>
        <begin position="148"/>
        <end position="171"/>
    </location>
</feature>
<dbReference type="Gene3D" id="1.20.1070.10">
    <property type="entry name" value="Rhodopsin 7-helix transmembrane proteins"/>
    <property type="match status" value="1"/>
</dbReference>
<keyword evidence="1" id="KW-0472">Membrane</keyword>
<dbReference type="InterPro" id="IPR051384">
    <property type="entry name" value="Mth_GPCR"/>
</dbReference>
<dbReference type="AlphaFoldDB" id="A0A9N9RUU7"/>
<keyword evidence="1" id="KW-0812">Transmembrane</keyword>
<feature type="transmembrane region" description="Helical" evidence="1">
    <location>
        <begin position="326"/>
        <end position="346"/>
    </location>
</feature>
<feature type="transmembrane region" description="Helical" evidence="1">
    <location>
        <begin position="183"/>
        <end position="205"/>
    </location>
</feature>
<organism evidence="2 3">
    <name type="scientific">Chironomus riparius</name>
    <dbReference type="NCBI Taxonomy" id="315576"/>
    <lineage>
        <taxon>Eukaryota</taxon>
        <taxon>Metazoa</taxon>
        <taxon>Ecdysozoa</taxon>
        <taxon>Arthropoda</taxon>
        <taxon>Hexapoda</taxon>
        <taxon>Insecta</taxon>
        <taxon>Pterygota</taxon>
        <taxon>Neoptera</taxon>
        <taxon>Endopterygota</taxon>
        <taxon>Diptera</taxon>
        <taxon>Nematocera</taxon>
        <taxon>Chironomoidea</taxon>
        <taxon>Chironomidae</taxon>
        <taxon>Chironominae</taxon>
        <taxon>Chironomus</taxon>
    </lineage>
</organism>
<feature type="transmembrane region" description="Helical" evidence="1">
    <location>
        <begin position="352"/>
        <end position="376"/>
    </location>
</feature>
<reference evidence="2" key="1">
    <citation type="submission" date="2022-01" db="EMBL/GenBank/DDBJ databases">
        <authorList>
            <person name="King R."/>
        </authorList>
    </citation>
    <scope>NUCLEOTIDE SEQUENCE</scope>
</reference>
<feature type="transmembrane region" description="Helical" evidence="1">
    <location>
        <begin position="281"/>
        <end position="306"/>
    </location>
</feature>
<keyword evidence="3" id="KW-1185">Reference proteome</keyword>
<sequence>MKSKTLLTISAVSIYVITIGLIAKSIKEDFDGYNNRQTYGYFRFCSDDTEKYSDDYLLNEFNKSKSANGLKYNNIIIYRGYPLCGAMEFIHPNDNITSENRPYEFYRGSIYIKHEQFNFRRYCLEKSEYEIDGWKVMICNQDEKIHKVFHFFAISISIVIFGLTLAAHIYFKELRDFHGKCAIALVANQILTYILSTCIDLYDFFYDDDEGEILYRILQISVMHTLIWITVMMVHSLLIFINYKNRTTAPLSFSTYAVLVVAFIGLSAIILLTPVFRFGYITLYTACLIISILNIVFVLITAFIVFALSRHPTYSIQARYHYERKLFCTTVKLALIFLVTWIIKFITNHSPFNLMMFITVDSMMLITAITICIILLGRKNVKTLIFEKYRGIKNVEEK</sequence>
<dbReference type="GO" id="GO:0005886">
    <property type="term" value="C:plasma membrane"/>
    <property type="evidence" value="ECO:0007669"/>
    <property type="project" value="TreeGrafter"/>
</dbReference>
<dbReference type="Proteomes" id="UP001153620">
    <property type="component" value="Chromosome 2"/>
</dbReference>
<accession>A0A9N9RUU7</accession>
<dbReference type="GO" id="GO:0008528">
    <property type="term" value="F:G protein-coupled peptide receptor activity"/>
    <property type="evidence" value="ECO:0007669"/>
    <property type="project" value="TreeGrafter"/>
</dbReference>
<keyword evidence="1" id="KW-1133">Transmembrane helix</keyword>